<dbReference type="GO" id="GO:0043709">
    <property type="term" value="P:cell adhesion involved in single-species biofilm formation"/>
    <property type="evidence" value="ECO:0007669"/>
    <property type="project" value="TreeGrafter"/>
</dbReference>
<evidence type="ECO:0000256" key="1">
    <source>
        <dbReference type="ARBA" id="ARBA00012528"/>
    </source>
</evidence>
<proteinExistence type="predicted"/>
<dbReference type="PROSITE" id="PS50887">
    <property type="entry name" value="GGDEF"/>
    <property type="match status" value="1"/>
</dbReference>
<dbReference type="PROSITE" id="PS50113">
    <property type="entry name" value="PAC"/>
    <property type="match status" value="1"/>
</dbReference>
<dbReference type="OrthoDB" id="9798833at2"/>
<evidence type="ECO:0000256" key="4">
    <source>
        <dbReference type="SAM" id="MobiDB-lite"/>
    </source>
</evidence>
<dbReference type="InterPro" id="IPR003607">
    <property type="entry name" value="HD/PDEase_dom"/>
</dbReference>
<dbReference type="EC" id="2.7.7.65" evidence="1"/>
<evidence type="ECO:0000313" key="10">
    <source>
        <dbReference type="EMBL" id="TWU63452.1"/>
    </source>
</evidence>
<feature type="domain" description="GGDEF" evidence="8">
    <location>
        <begin position="261"/>
        <end position="393"/>
    </location>
</feature>
<dbReference type="CDD" id="cd00077">
    <property type="entry name" value="HDc"/>
    <property type="match status" value="1"/>
</dbReference>
<protein>
    <recommendedName>
        <fullName evidence="1">diguanylate cyclase</fullName>
        <ecNumber evidence="1">2.7.7.65</ecNumber>
    </recommendedName>
</protein>
<evidence type="ECO:0000256" key="2">
    <source>
        <dbReference type="ARBA" id="ARBA00034247"/>
    </source>
</evidence>
<dbReference type="Gene3D" id="3.30.70.270">
    <property type="match status" value="1"/>
</dbReference>
<feature type="domain" description="HD-GYP" evidence="9">
    <location>
        <begin position="416"/>
        <end position="611"/>
    </location>
</feature>
<dbReference type="GO" id="GO:0016787">
    <property type="term" value="F:hydrolase activity"/>
    <property type="evidence" value="ECO:0007669"/>
    <property type="project" value="UniProtKB-KW"/>
</dbReference>
<dbReference type="SUPFAM" id="SSF55785">
    <property type="entry name" value="PYP-like sensor domain (PAS domain)"/>
    <property type="match status" value="1"/>
</dbReference>
<dbReference type="Gene3D" id="1.10.3210.10">
    <property type="entry name" value="Hypothetical protein af1432"/>
    <property type="match status" value="1"/>
</dbReference>
<dbReference type="InterPro" id="IPR029787">
    <property type="entry name" value="Nucleotide_cyclase"/>
</dbReference>
<comment type="catalytic activity">
    <reaction evidence="2">
        <text>2 GTP = 3',3'-c-di-GMP + 2 diphosphate</text>
        <dbReference type="Rhea" id="RHEA:24898"/>
        <dbReference type="ChEBI" id="CHEBI:33019"/>
        <dbReference type="ChEBI" id="CHEBI:37565"/>
        <dbReference type="ChEBI" id="CHEBI:58805"/>
        <dbReference type="EC" id="2.7.7.65"/>
    </reaction>
</comment>
<dbReference type="SMART" id="SM00267">
    <property type="entry name" value="GGDEF"/>
    <property type="match status" value="1"/>
</dbReference>
<dbReference type="SUPFAM" id="SSF55073">
    <property type="entry name" value="Nucleotide cyclase"/>
    <property type="match status" value="1"/>
</dbReference>
<dbReference type="SUPFAM" id="SSF109604">
    <property type="entry name" value="HD-domain/PDEase-like"/>
    <property type="match status" value="1"/>
</dbReference>
<keyword evidence="5" id="KW-0812">Transmembrane</keyword>
<dbReference type="InterPro" id="IPR043128">
    <property type="entry name" value="Rev_trsase/Diguanyl_cyclase"/>
</dbReference>
<name>A0A5C6FQA4_9PLAN</name>
<evidence type="ECO:0000256" key="5">
    <source>
        <dbReference type="SAM" id="Phobius"/>
    </source>
</evidence>
<keyword evidence="3" id="KW-0175">Coiled coil</keyword>
<feature type="transmembrane region" description="Helical" evidence="5">
    <location>
        <begin position="42"/>
        <end position="64"/>
    </location>
</feature>
<dbReference type="GO" id="GO:0005886">
    <property type="term" value="C:plasma membrane"/>
    <property type="evidence" value="ECO:0007669"/>
    <property type="project" value="TreeGrafter"/>
</dbReference>
<dbReference type="InterPro" id="IPR000700">
    <property type="entry name" value="PAS-assoc_C"/>
</dbReference>
<gene>
    <name evidence="10" type="primary">rpfG_3</name>
    <name evidence="10" type="ORF">V7x_51920</name>
</gene>
<evidence type="ECO:0000259" key="9">
    <source>
        <dbReference type="PROSITE" id="PS51832"/>
    </source>
</evidence>
<dbReference type="AlphaFoldDB" id="A0A5C6FQA4"/>
<keyword evidence="10" id="KW-0378">Hydrolase</keyword>
<feature type="coiled-coil region" evidence="3">
    <location>
        <begin position="196"/>
        <end position="230"/>
    </location>
</feature>
<evidence type="ECO:0000313" key="11">
    <source>
        <dbReference type="Proteomes" id="UP000316476"/>
    </source>
</evidence>
<dbReference type="SMART" id="SM00471">
    <property type="entry name" value="HDc"/>
    <property type="match status" value="1"/>
</dbReference>
<reference evidence="10 11" key="1">
    <citation type="submission" date="2019-02" db="EMBL/GenBank/DDBJ databases">
        <title>Deep-cultivation of Planctomycetes and their phenomic and genomic characterization uncovers novel biology.</title>
        <authorList>
            <person name="Wiegand S."/>
            <person name="Jogler M."/>
            <person name="Boedeker C."/>
            <person name="Pinto D."/>
            <person name="Vollmers J."/>
            <person name="Rivas-Marin E."/>
            <person name="Kohn T."/>
            <person name="Peeters S.H."/>
            <person name="Heuer A."/>
            <person name="Rast P."/>
            <person name="Oberbeckmann S."/>
            <person name="Bunk B."/>
            <person name="Jeske O."/>
            <person name="Meyerdierks A."/>
            <person name="Storesund J.E."/>
            <person name="Kallscheuer N."/>
            <person name="Luecker S."/>
            <person name="Lage O.M."/>
            <person name="Pohl T."/>
            <person name="Merkel B.J."/>
            <person name="Hornburger P."/>
            <person name="Mueller R.-W."/>
            <person name="Bruemmer F."/>
            <person name="Labrenz M."/>
            <person name="Spormann A.M."/>
            <person name="Op Den Camp H."/>
            <person name="Overmann J."/>
            <person name="Amann R."/>
            <person name="Jetten M.S.M."/>
            <person name="Mascher T."/>
            <person name="Medema M.H."/>
            <person name="Devos D.P."/>
            <person name="Kaster A.-K."/>
            <person name="Ovreas L."/>
            <person name="Rohde M."/>
            <person name="Galperin M.Y."/>
            <person name="Jogler C."/>
        </authorList>
    </citation>
    <scope>NUCLEOTIDE SEQUENCE [LARGE SCALE GENOMIC DNA]</scope>
    <source>
        <strain evidence="10 11">V7</strain>
    </source>
</reference>
<keyword evidence="5" id="KW-1133">Transmembrane helix</keyword>
<feature type="region of interest" description="Disordered" evidence="4">
    <location>
        <begin position="696"/>
        <end position="725"/>
    </location>
</feature>
<dbReference type="CDD" id="cd01949">
    <property type="entry name" value="GGDEF"/>
    <property type="match status" value="1"/>
</dbReference>
<dbReference type="InterPro" id="IPR013767">
    <property type="entry name" value="PAS_fold"/>
</dbReference>
<evidence type="ECO:0000259" key="6">
    <source>
        <dbReference type="PROSITE" id="PS50112"/>
    </source>
</evidence>
<evidence type="ECO:0000259" key="7">
    <source>
        <dbReference type="PROSITE" id="PS50113"/>
    </source>
</evidence>
<dbReference type="GO" id="GO:0052621">
    <property type="term" value="F:diguanylate cyclase activity"/>
    <property type="evidence" value="ECO:0007669"/>
    <property type="project" value="UniProtKB-EC"/>
</dbReference>
<dbReference type="EMBL" id="SJPZ01000002">
    <property type="protein sequence ID" value="TWU63452.1"/>
    <property type="molecule type" value="Genomic_DNA"/>
</dbReference>
<comment type="caution">
    <text evidence="10">The sequence shown here is derived from an EMBL/GenBank/DDBJ whole genome shotgun (WGS) entry which is preliminary data.</text>
</comment>
<keyword evidence="5" id="KW-0472">Membrane</keyword>
<dbReference type="InterPro" id="IPR000014">
    <property type="entry name" value="PAS"/>
</dbReference>
<dbReference type="GO" id="GO:1902201">
    <property type="term" value="P:negative regulation of bacterial-type flagellum-dependent cell motility"/>
    <property type="evidence" value="ECO:0007669"/>
    <property type="project" value="TreeGrafter"/>
</dbReference>
<dbReference type="Pfam" id="PF00990">
    <property type="entry name" value="GGDEF"/>
    <property type="match status" value="1"/>
</dbReference>
<evidence type="ECO:0000259" key="8">
    <source>
        <dbReference type="PROSITE" id="PS50887"/>
    </source>
</evidence>
<organism evidence="10 11">
    <name type="scientific">Crateriforma conspicua</name>
    <dbReference type="NCBI Taxonomy" id="2527996"/>
    <lineage>
        <taxon>Bacteria</taxon>
        <taxon>Pseudomonadati</taxon>
        <taxon>Planctomycetota</taxon>
        <taxon>Planctomycetia</taxon>
        <taxon>Planctomycetales</taxon>
        <taxon>Planctomycetaceae</taxon>
        <taxon>Crateriforma</taxon>
    </lineage>
</organism>
<dbReference type="InterPro" id="IPR050469">
    <property type="entry name" value="Diguanylate_Cyclase"/>
</dbReference>
<accession>A0A5C6FQA4</accession>
<feature type="domain" description="PAC" evidence="7">
    <location>
        <begin position="154"/>
        <end position="208"/>
    </location>
</feature>
<dbReference type="InterPro" id="IPR035965">
    <property type="entry name" value="PAS-like_dom_sf"/>
</dbReference>
<dbReference type="PROSITE" id="PS50112">
    <property type="entry name" value="PAS"/>
    <property type="match status" value="1"/>
</dbReference>
<evidence type="ECO:0000256" key="3">
    <source>
        <dbReference type="SAM" id="Coils"/>
    </source>
</evidence>
<dbReference type="Proteomes" id="UP000316476">
    <property type="component" value="Unassembled WGS sequence"/>
</dbReference>
<dbReference type="Pfam" id="PF00989">
    <property type="entry name" value="PAS"/>
    <property type="match status" value="1"/>
</dbReference>
<dbReference type="GO" id="GO:0006355">
    <property type="term" value="P:regulation of DNA-templated transcription"/>
    <property type="evidence" value="ECO:0007669"/>
    <property type="project" value="InterPro"/>
</dbReference>
<dbReference type="InterPro" id="IPR000160">
    <property type="entry name" value="GGDEF_dom"/>
</dbReference>
<dbReference type="InterPro" id="IPR037522">
    <property type="entry name" value="HD_GYP_dom"/>
</dbReference>
<dbReference type="PROSITE" id="PS51832">
    <property type="entry name" value="HD_GYP"/>
    <property type="match status" value="1"/>
</dbReference>
<dbReference type="Pfam" id="PF13487">
    <property type="entry name" value="HD_5"/>
    <property type="match status" value="1"/>
</dbReference>
<sequence>MKLNFANLRLALAFVALATTLLLVLAQWGPVPIDREHQTLSPTFLLAFAGFAWLAFACFTGFVAPRFEAVDVVPNRVRDALNTFTEGLLLIDEQERIVLANDAFAQMIEQQPSRLLGKRASGLRWVCSHDAGIHDFPWMRVLDHHESGKPLGDHSSEQLLRYQMRNGQLRFMAVTAARVRSARDQSRGVLATFRDVTHVEEERADMERMLAVLRANRKEISDRNRELEKLASHDALTDCFNRRSFMAQLNHSFDAAIGRSGNLSCLMFDNDHFKNVNDTYGHSVGDEVLRRVSRTLKDAFDDEGLVCRYGGEEFCVALPGVALEEASQKAEAARKSIEAIRLDDPAELRLTASIGVTDLTFKAPSPQAMIDQADKCLYAAKSQGRNQVVVFDDEIDRLSIDSLKARHTPTSLPELSQEIPFHAAMGLVSALAYRDTATASHCRRVANLCVTAAARLLDQRSTYVLEMAALLHDIGKIALPDDILQKPGPLTPDQWRLIAKHHRIGVEIVSGTFHNAELCEIVRTHPAYYGGRSLIADMPSGKKIPLAARLLTIADTYDVIVTDRPHRKGRSHDEAVAELRRCAGKQFDPILVEHFIATLQSCPESSNTRQAVSRQTALQIGLQIEHLAEAIDNRNLGELQQLASRLIAMAQHHSLDDIVQTSERLQDMAAEPQVRWLRILETTQKLLGLCRSTQSAFVNDPSDPPPPGDDNQVVDPATSTLGADK</sequence>
<dbReference type="NCBIfam" id="TIGR00254">
    <property type="entry name" value="GGDEF"/>
    <property type="match status" value="1"/>
</dbReference>
<dbReference type="Gene3D" id="3.30.450.20">
    <property type="entry name" value="PAS domain"/>
    <property type="match status" value="1"/>
</dbReference>
<dbReference type="PANTHER" id="PTHR45138">
    <property type="entry name" value="REGULATORY COMPONENTS OF SENSORY TRANSDUCTION SYSTEM"/>
    <property type="match status" value="1"/>
</dbReference>
<dbReference type="NCBIfam" id="TIGR00229">
    <property type="entry name" value="sensory_box"/>
    <property type="match status" value="1"/>
</dbReference>
<feature type="domain" description="PAS" evidence="6">
    <location>
        <begin position="73"/>
        <end position="118"/>
    </location>
</feature>
<dbReference type="PANTHER" id="PTHR45138:SF9">
    <property type="entry name" value="DIGUANYLATE CYCLASE DGCM-RELATED"/>
    <property type="match status" value="1"/>
</dbReference>
<dbReference type="FunFam" id="3.30.70.270:FF:000001">
    <property type="entry name" value="Diguanylate cyclase domain protein"/>
    <property type="match status" value="1"/>
</dbReference>
<dbReference type="CDD" id="cd00130">
    <property type="entry name" value="PAS"/>
    <property type="match status" value="1"/>
</dbReference>
<dbReference type="RefSeq" id="WP_146416053.1">
    <property type="nucleotide sequence ID" value="NZ_SJPZ01000002.1"/>
</dbReference>